<dbReference type="EMBL" id="JABBWM010000007">
    <property type="protein sequence ID" value="KAG2115810.1"/>
    <property type="molecule type" value="Genomic_DNA"/>
</dbReference>
<protein>
    <submittedName>
        <fullName evidence="1">Uncharacterized protein</fullName>
    </submittedName>
</protein>
<dbReference type="AlphaFoldDB" id="A0A9P7FH13"/>
<dbReference type="GeneID" id="64698130"/>
<keyword evidence="2" id="KW-1185">Reference proteome</keyword>
<sequence length="72" mass="8453">MMHPCSRSKTLHRSDMVAYPYLVLALWAPTCTGDFARSRQHLYKFNPNEQQRHRPTSSVDIFLSYFGLFCNI</sequence>
<dbReference type="RefSeq" id="XP_041297189.1">
    <property type="nucleotide sequence ID" value="XM_041435871.1"/>
</dbReference>
<accession>A0A9P7FH13</accession>
<proteinExistence type="predicted"/>
<name>A0A9P7FH13_9AGAM</name>
<organism evidence="1 2">
    <name type="scientific">Suillus discolor</name>
    <dbReference type="NCBI Taxonomy" id="1912936"/>
    <lineage>
        <taxon>Eukaryota</taxon>
        <taxon>Fungi</taxon>
        <taxon>Dikarya</taxon>
        <taxon>Basidiomycota</taxon>
        <taxon>Agaricomycotina</taxon>
        <taxon>Agaricomycetes</taxon>
        <taxon>Agaricomycetidae</taxon>
        <taxon>Boletales</taxon>
        <taxon>Suillineae</taxon>
        <taxon>Suillaceae</taxon>
        <taxon>Suillus</taxon>
    </lineage>
</organism>
<dbReference type="Proteomes" id="UP000823399">
    <property type="component" value="Unassembled WGS sequence"/>
</dbReference>
<gene>
    <name evidence="1" type="ORF">F5147DRAFT_674718</name>
</gene>
<reference evidence="1" key="1">
    <citation type="journal article" date="2020" name="New Phytol.">
        <title>Comparative genomics reveals dynamic genome evolution in host specialist ectomycorrhizal fungi.</title>
        <authorList>
            <person name="Lofgren L.A."/>
            <person name="Nguyen N.H."/>
            <person name="Vilgalys R."/>
            <person name="Ruytinx J."/>
            <person name="Liao H.L."/>
            <person name="Branco S."/>
            <person name="Kuo A."/>
            <person name="LaButti K."/>
            <person name="Lipzen A."/>
            <person name="Andreopoulos W."/>
            <person name="Pangilinan J."/>
            <person name="Riley R."/>
            <person name="Hundley H."/>
            <person name="Na H."/>
            <person name="Barry K."/>
            <person name="Grigoriev I.V."/>
            <person name="Stajich J.E."/>
            <person name="Kennedy P.G."/>
        </authorList>
    </citation>
    <scope>NUCLEOTIDE SEQUENCE</scope>
    <source>
        <strain evidence="1">FC423</strain>
    </source>
</reference>
<evidence type="ECO:0000313" key="2">
    <source>
        <dbReference type="Proteomes" id="UP000823399"/>
    </source>
</evidence>
<comment type="caution">
    <text evidence="1">The sequence shown here is derived from an EMBL/GenBank/DDBJ whole genome shotgun (WGS) entry which is preliminary data.</text>
</comment>
<evidence type="ECO:0000313" key="1">
    <source>
        <dbReference type="EMBL" id="KAG2115810.1"/>
    </source>
</evidence>